<dbReference type="EMBL" id="CP074572">
    <property type="protein sequence ID" value="QVK24117.1"/>
    <property type="molecule type" value="Genomic_DNA"/>
</dbReference>
<dbReference type="NCBIfam" id="NF005095">
    <property type="entry name" value="PRK06523.1"/>
    <property type="match status" value="1"/>
</dbReference>
<evidence type="ECO:0000256" key="1">
    <source>
        <dbReference type="ARBA" id="ARBA00006484"/>
    </source>
</evidence>
<proteinExistence type="inferred from homology"/>
<organism evidence="3 4">
    <name type="scientific">Shewanella dokdonensis</name>
    <dbReference type="NCBI Taxonomy" id="712036"/>
    <lineage>
        <taxon>Bacteria</taxon>
        <taxon>Pseudomonadati</taxon>
        <taxon>Pseudomonadota</taxon>
        <taxon>Gammaproteobacteria</taxon>
        <taxon>Alteromonadales</taxon>
        <taxon>Shewanellaceae</taxon>
        <taxon>Shewanella</taxon>
    </lineage>
</organism>
<dbReference type="PANTHER" id="PTHR42760">
    <property type="entry name" value="SHORT-CHAIN DEHYDROGENASES/REDUCTASES FAMILY MEMBER"/>
    <property type="match status" value="1"/>
</dbReference>
<keyword evidence="2" id="KW-0560">Oxidoreductase</keyword>
<evidence type="ECO:0000313" key="4">
    <source>
        <dbReference type="Proteomes" id="UP000676428"/>
    </source>
</evidence>
<accession>A0ABX8DJJ2</accession>
<dbReference type="RefSeq" id="WP_213682730.1">
    <property type="nucleotide sequence ID" value="NZ_CP074572.1"/>
</dbReference>
<dbReference type="SUPFAM" id="SSF51735">
    <property type="entry name" value="NAD(P)-binding Rossmann-fold domains"/>
    <property type="match status" value="1"/>
</dbReference>
<dbReference type="InterPro" id="IPR036291">
    <property type="entry name" value="NAD(P)-bd_dom_sf"/>
</dbReference>
<dbReference type="Gene3D" id="3.40.50.720">
    <property type="entry name" value="NAD(P)-binding Rossmann-like Domain"/>
    <property type="match status" value="1"/>
</dbReference>
<dbReference type="InterPro" id="IPR020904">
    <property type="entry name" value="Sc_DH/Rdtase_CS"/>
</dbReference>
<dbReference type="PANTHER" id="PTHR42760:SF133">
    <property type="entry name" value="3-OXOACYL-[ACYL-CARRIER-PROTEIN] REDUCTASE"/>
    <property type="match status" value="1"/>
</dbReference>
<comment type="similarity">
    <text evidence="1">Belongs to the short-chain dehydrogenases/reductases (SDR) family.</text>
</comment>
<gene>
    <name evidence="3" type="ORF">KHX94_05860</name>
</gene>
<dbReference type="InterPro" id="IPR002347">
    <property type="entry name" value="SDR_fam"/>
</dbReference>
<dbReference type="PRINTS" id="PR00081">
    <property type="entry name" value="GDHRDH"/>
</dbReference>
<dbReference type="PROSITE" id="PS00061">
    <property type="entry name" value="ADH_SHORT"/>
    <property type="match status" value="1"/>
</dbReference>
<reference evidence="3 4" key="1">
    <citation type="journal article" date="2012" name="Int. J. Syst. Evol. Microbiol.">
        <title>Shewanella dokdonensis sp. nov., isolated from seawater.</title>
        <authorList>
            <person name="Sung H.R."/>
            <person name="Yoon J.H."/>
            <person name="Ghim S.Y."/>
        </authorList>
    </citation>
    <scope>NUCLEOTIDE SEQUENCE [LARGE SCALE GENOMIC DNA]</scope>
    <source>
        <strain evidence="3 4">DSM 23626</strain>
    </source>
</reference>
<sequence length="255" mass="26704">MTHTQTRVLVTGAGQGIGQAIADYFAQRNAAVIGVARHIPAQHNCQHFIAADLATTEGCQQVADSLMAHWDSLEVIVHVVGGSTSPGGGVLALTDALWQQELNLNLLSAVRLDRLLLPLLLPRQQGAIIHVSSIQSKMPLHESTLAYAAAKAALTNYSKGLSRQLGPLGIRVNAVSPGYTATQAAEALVARLAAHAGNTLEQTRQQLMDSLGGIDLGRPNRPEEVAALVGFLASPEAAAIHGVDYVIDGGTLPTV</sequence>
<name>A0ABX8DJJ2_9GAMM</name>
<keyword evidence="4" id="KW-1185">Reference proteome</keyword>
<protein>
    <submittedName>
        <fullName evidence="3">SDR family oxidoreductase</fullName>
    </submittedName>
</protein>
<evidence type="ECO:0000313" key="3">
    <source>
        <dbReference type="EMBL" id="QVK24117.1"/>
    </source>
</evidence>
<evidence type="ECO:0000256" key="2">
    <source>
        <dbReference type="ARBA" id="ARBA00023002"/>
    </source>
</evidence>
<dbReference type="Pfam" id="PF13561">
    <property type="entry name" value="adh_short_C2"/>
    <property type="match status" value="1"/>
</dbReference>
<dbReference type="Proteomes" id="UP000676428">
    <property type="component" value="Chromosome"/>
</dbReference>